<dbReference type="SUPFAM" id="SSF56672">
    <property type="entry name" value="DNA/RNA polymerases"/>
    <property type="match status" value="1"/>
</dbReference>
<dbReference type="AlphaFoldDB" id="A0A6G0TAJ8"/>
<evidence type="ECO:0000259" key="1">
    <source>
        <dbReference type="PROSITE" id="PS50878"/>
    </source>
</evidence>
<organism evidence="2 3">
    <name type="scientific">Aphis glycines</name>
    <name type="common">Soybean aphid</name>
    <dbReference type="NCBI Taxonomy" id="307491"/>
    <lineage>
        <taxon>Eukaryota</taxon>
        <taxon>Metazoa</taxon>
        <taxon>Ecdysozoa</taxon>
        <taxon>Arthropoda</taxon>
        <taxon>Hexapoda</taxon>
        <taxon>Insecta</taxon>
        <taxon>Pterygota</taxon>
        <taxon>Neoptera</taxon>
        <taxon>Paraneoptera</taxon>
        <taxon>Hemiptera</taxon>
        <taxon>Sternorrhyncha</taxon>
        <taxon>Aphidomorpha</taxon>
        <taxon>Aphidoidea</taxon>
        <taxon>Aphididae</taxon>
        <taxon>Aphidini</taxon>
        <taxon>Aphis</taxon>
        <taxon>Aphis</taxon>
    </lineage>
</organism>
<keyword evidence="3" id="KW-1185">Reference proteome</keyword>
<dbReference type="Proteomes" id="UP000475862">
    <property type="component" value="Unassembled WGS sequence"/>
</dbReference>
<dbReference type="GO" id="GO:0071897">
    <property type="term" value="P:DNA biosynthetic process"/>
    <property type="evidence" value="ECO:0007669"/>
    <property type="project" value="UniProtKB-ARBA"/>
</dbReference>
<name>A0A6G0TAJ8_APHGL</name>
<dbReference type="InterPro" id="IPR000477">
    <property type="entry name" value="RT_dom"/>
</dbReference>
<dbReference type="EMBL" id="VYZN01000045">
    <property type="protein sequence ID" value="KAE9529242.1"/>
    <property type="molecule type" value="Genomic_DNA"/>
</dbReference>
<protein>
    <recommendedName>
        <fullName evidence="1">Reverse transcriptase domain-containing protein</fullName>
    </recommendedName>
</protein>
<accession>A0A6G0TAJ8</accession>
<reference evidence="2 3" key="1">
    <citation type="submission" date="2019-08" db="EMBL/GenBank/DDBJ databases">
        <title>The genome of the soybean aphid Biotype 1, its phylome, world population structure and adaptation to the North American continent.</title>
        <authorList>
            <person name="Giordano R."/>
            <person name="Donthu R.K."/>
            <person name="Hernandez A.G."/>
            <person name="Wright C.L."/>
            <person name="Zimin A.V."/>
        </authorList>
    </citation>
    <scope>NUCLEOTIDE SEQUENCE [LARGE SCALE GENOMIC DNA]</scope>
    <source>
        <tissue evidence="2">Whole aphids</tissue>
    </source>
</reference>
<comment type="caution">
    <text evidence="2">The sequence shown here is derived from an EMBL/GenBank/DDBJ whole genome shotgun (WGS) entry which is preliminary data.</text>
</comment>
<sequence length="229" mass="26123">MRSARILSSGHQWVKLFGGRSNLLLASSGVLQGGHLSPILFSILVNGVVCNSVHCRLLCYADDIKLFLLIDSPYDYVELQGDLDYFVTWFQTLGFSFNIDKYHIMTYSRTPSLILNTYHSGTYNIAHVNYIIYLEYNVRFYHSFGFSLGIPYPPHDYTPIYGLLELNSLADGRVTLDLKLLYGILRGKTASSYLLSQLNFKVPHKKPDFTIHSMFQIASNSLTIYLMNH</sequence>
<evidence type="ECO:0000313" key="2">
    <source>
        <dbReference type="EMBL" id="KAE9529242.1"/>
    </source>
</evidence>
<proteinExistence type="predicted"/>
<evidence type="ECO:0000313" key="3">
    <source>
        <dbReference type="Proteomes" id="UP000475862"/>
    </source>
</evidence>
<dbReference type="OrthoDB" id="6629238at2759"/>
<feature type="domain" description="Reverse transcriptase" evidence="1">
    <location>
        <begin position="1"/>
        <end position="138"/>
    </location>
</feature>
<dbReference type="PROSITE" id="PS50878">
    <property type="entry name" value="RT_POL"/>
    <property type="match status" value="1"/>
</dbReference>
<dbReference type="Pfam" id="PF00078">
    <property type="entry name" value="RVT_1"/>
    <property type="match status" value="1"/>
</dbReference>
<dbReference type="InterPro" id="IPR043502">
    <property type="entry name" value="DNA/RNA_pol_sf"/>
</dbReference>
<gene>
    <name evidence="2" type="ORF">AGLY_011918</name>
</gene>